<keyword evidence="2" id="KW-1185">Reference proteome</keyword>
<protein>
    <submittedName>
        <fullName evidence="1">Uncharacterized protein</fullName>
    </submittedName>
</protein>
<dbReference type="Proteomes" id="UP000032142">
    <property type="component" value="Unassembled WGS sequence"/>
</dbReference>
<name>A0A0B0N944_GOSAR</name>
<sequence length="69" mass="7736">MVMLHVCVSPGVEIKMKLVCSTRSYTRPCDWSCGTSQYTLNLYGLAHGRGWPLQRANGLETWACGWPCD</sequence>
<comment type="caution">
    <text evidence="1">The sequence shown here is derived from an EMBL/GenBank/DDBJ whole genome shotgun (WGS) entry which is preliminary data.</text>
</comment>
<organism evidence="1 2">
    <name type="scientific">Gossypium arboreum</name>
    <name type="common">Tree cotton</name>
    <name type="synonym">Gossypium nanking</name>
    <dbReference type="NCBI Taxonomy" id="29729"/>
    <lineage>
        <taxon>Eukaryota</taxon>
        <taxon>Viridiplantae</taxon>
        <taxon>Streptophyta</taxon>
        <taxon>Embryophyta</taxon>
        <taxon>Tracheophyta</taxon>
        <taxon>Spermatophyta</taxon>
        <taxon>Magnoliopsida</taxon>
        <taxon>eudicotyledons</taxon>
        <taxon>Gunneridae</taxon>
        <taxon>Pentapetalae</taxon>
        <taxon>rosids</taxon>
        <taxon>malvids</taxon>
        <taxon>Malvales</taxon>
        <taxon>Malvaceae</taxon>
        <taxon>Malvoideae</taxon>
        <taxon>Gossypium</taxon>
    </lineage>
</organism>
<gene>
    <name evidence="1" type="ORF">F383_36420</name>
</gene>
<proteinExistence type="predicted"/>
<dbReference type="AlphaFoldDB" id="A0A0B0N944"/>
<evidence type="ECO:0000313" key="1">
    <source>
        <dbReference type="EMBL" id="KHG09177.1"/>
    </source>
</evidence>
<evidence type="ECO:0000313" key="2">
    <source>
        <dbReference type="Proteomes" id="UP000032142"/>
    </source>
</evidence>
<reference evidence="2" key="1">
    <citation type="submission" date="2014-09" db="EMBL/GenBank/DDBJ databases">
        <authorList>
            <person name="Mudge J."/>
            <person name="Ramaraj T."/>
            <person name="Lindquist I.E."/>
            <person name="Bharti A.K."/>
            <person name="Sundararajan A."/>
            <person name="Cameron C.T."/>
            <person name="Woodward J.E."/>
            <person name="May G.D."/>
            <person name="Brubaker C."/>
            <person name="Broadhvest J."/>
            <person name="Wilkins T.A."/>
        </authorList>
    </citation>
    <scope>NUCLEOTIDE SEQUENCE</scope>
    <source>
        <strain evidence="2">cv. AKA8401</strain>
    </source>
</reference>
<accession>A0A0B0N944</accession>
<dbReference type="EMBL" id="JRRC01531847">
    <property type="protein sequence ID" value="KHG09177.1"/>
    <property type="molecule type" value="Genomic_DNA"/>
</dbReference>